<dbReference type="SUPFAM" id="SSF58038">
    <property type="entry name" value="SNARE fusion complex"/>
    <property type="match status" value="1"/>
</dbReference>
<keyword evidence="2" id="KW-0472">Membrane</keyword>
<proteinExistence type="predicted"/>
<dbReference type="AlphaFoldDB" id="A0A9W6ZWW7"/>
<feature type="region of interest" description="Disordered" evidence="1">
    <location>
        <begin position="79"/>
        <end position="99"/>
    </location>
</feature>
<dbReference type="Gene3D" id="1.20.5.110">
    <property type="match status" value="1"/>
</dbReference>
<keyword evidence="2" id="KW-0812">Transmembrane</keyword>
<feature type="domain" description="T-SNARE coiled-coil homology" evidence="3">
    <location>
        <begin position="111"/>
        <end position="173"/>
    </location>
</feature>
<keyword evidence="2" id="KW-1133">Transmembrane helix</keyword>
<keyword evidence="5" id="KW-1185">Reference proteome</keyword>
<evidence type="ECO:0000313" key="4">
    <source>
        <dbReference type="EMBL" id="GMH61904.1"/>
    </source>
</evidence>
<feature type="transmembrane region" description="Helical" evidence="2">
    <location>
        <begin position="182"/>
        <end position="201"/>
    </location>
</feature>
<dbReference type="PROSITE" id="PS50192">
    <property type="entry name" value="T_SNARE"/>
    <property type="match status" value="1"/>
</dbReference>
<evidence type="ECO:0000259" key="3">
    <source>
        <dbReference type="PROSITE" id="PS50192"/>
    </source>
</evidence>
<organism evidence="4 5">
    <name type="scientific">Triparma retinervis</name>
    <dbReference type="NCBI Taxonomy" id="2557542"/>
    <lineage>
        <taxon>Eukaryota</taxon>
        <taxon>Sar</taxon>
        <taxon>Stramenopiles</taxon>
        <taxon>Ochrophyta</taxon>
        <taxon>Bolidophyceae</taxon>
        <taxon>Parmales</taxon>
        <taxon>Triparmaceae</taxon>
        <taxon>Triparma</taxon>
    </lineage>
</organism>
<evidence type="ECO:0000313" key="5">
    <source>
        <dbReference type="Proteomes" id="UP001165082"/>
    </source>
</evidence>
<name>A0A9W6ZWW7_9STRA</name>
<dbReference type="OrthoDB" id="29755at2759"/>
<dbReference type="InterPro" id="IPR000727">
    <property type="entry name" value="T_SNARE_dom"/>
</dbReference>
<dbReference type="CDD" id="cd15841">
    <property type="entry name" value="SNARE_Qc"/>
    <property type="match status" value="1"/>
</dbReference>
<sequence length="203" mass="22627">MAFTVDDWKSDFDLLLNTVTSLQSAPTPSPSQINNTVRATERLRLRLNEVMKERQEFGVGEDEGRKMEGDMKDLEGKVKNLKSSSSQPPPPTSSNFQASDPTFQAYQQTAQTVMSAQDDMLDQLGSGVSRLHNQARMINDESTLHVNLLNDMESDVESATMGLRQEAKHAEKIREQSSVCKLYMIIAAETALLAFLIIMGFSH</sequence>
<comment type="caution">
    <text evidence="4">The sequence shown here is derived from an EMBL/GenBank/DDBJ whole genome shotgun (WGS) entry which is preliminary data.</text>
</comment>
<reference evidence="4" key="1">
    <citation type="submission" date="2022-07" db="EMBL/GenBank/DDBJ databases">
        <title>Genome analysis of Parmales, a sister group of diatoms, reveals the evolutionary specialization of diatoms from phago-mixotrophs to photoautotrophs.</title>
        <authorList>
            <person name="Ban H."/>
            <person name="Sato S."/>
            <person name="Yoshikawa S."/>
            <person name="Kazumasa Y."/>
            <person name="Nakamura Y."/>
            <person name="Ichinomiya M."/>
            <person name="Saitoh K."/>
            <person name="Sato N."/>
            <person name="Blanc-Mathieu R."/>
            <person name="Endo H."/>
            <person name="Kuwata A."/>
            <person name="Ogata H."/>
        </authorList>
    </citation>
    <scope>NUCLEOTIDE SEQUENCE</scope>
</reference>
<gene>
    <name evidence="4" type="ORF">TrRE_jg12534</name>
</gene>
<evidence type="ECO:0000256" key="2">
    <source>
        <dbReference type="SAM" id="Phobius"/>
    </source>
</evidence>
<dbReference type="EMBL" id="BRXZ01006520">
    <property type="protein sequence ID" value="GMH61904.1"/>
    <property type="molecule type" value="Genomic_DNA"/>
</dbReference>
<evidence type="ECO:0000256" key="1">
    <source>
        <dbReference type="SAM" id="MobiDB-lite"/>
    </source>
</evidence>
<accession>A0A9W6ZWW7</accession>
<dbReference type="Proteomes" id="UP001165082">
    <property type="component" value="Unassembled WGS sequence"/>
</dbReference>
<protein>
    <recommendedName>
        <fullName evidence="3">t-SNARE coiled-coil homology domain-containing protein</fullName>
    </recommendedName>
</protein>